<keyword evidence="4" id="KW-0732">Signal</keyword>
<dbReference type="InterPro" id="IPR019931">
    <property type="entry name" value="LPXTG_anchor"/>
</dbReference>
<name>A0A558AS07_9STAP</name>
<evidence type="ECO:0000256" key="3">
    <source>
        <dbReference type="ARBA" id="ARBA00022525"/>
    </source>
</evidence>
<dbReference type="Gene3D" id="2.60.40.10">
    <property type="entry name" value="Immunoglobulins"/>
    <property type="match status" value="2"/>
</dbReference>
<evidence type="ECO:0000256" key="1">
    <source>
        <dbReference type="ARBA" id="ARBA00004168"/>
    </source>
</evidence>
<reference evidence="8 9" key="1">
    <citation type="submission" date="2019-07" db="EMBL/GenBank/DDBJ databases">
        <title>Salinicoccus cyprini sp. nov., isolated from gastro-intestinal tract of mirror carp, Cyprinus carpio var. specularis, collected from Gobind Sagar Reservoir, Himachal Pradesh, India.</title>
        <authorList>
            <person name="Talwar C."/>
            <person name="Singh A.K."/>
            <person name="Lal R."/>
            <person name="Negi R.K."/>
        </authorList>
    </citation>
    <scope>NUCLEOTIDE SEQUENCE [LARGE SCALE GENOMIC DNA]</scope>
    <source>
        <strain evidence="8 9">CT19</strain>
    </source>
</reference>
<gene>
    <name evidence="8" type="ORF">FO441_11165</name>
</gene>
<dbReference type="InterPro" id="IPR032364">
    <property type="entry name" value="GramPos_pilinD1_N"/>
</dbReference>
<dbReference type="Pfam" id="PF00746">
    <property type="entry name" value="Gram_pos_anchor"/>
    <property type="match status" value="1"/>
</dbReference>
<comment type="caution">
    <text evidence="8">The sequence shown here is derived from an EMBL/GenBank/DDBJ whole genome shotgun (WGS) entry which is preliminary data.</text>
</comment>
<proteinExistence type="predicted"/>
<keyword evidence="3" id="KW-0964">Secreted</keyword>
<keyword evidence="6" id="KW-0812">Transmembrane</keyword>
<protein>
    <submittedName>
        <fullName evidence="8">Isopeptide-forming domain-containing fimbrial protein</fullName>
    </submittedName>
</protein>
<dbReference type="Pfam" id="PF16555">
    <property type="entry name" value="GramPos_pilinD1"/>
    <property type="match status" value="1"/>
</dbReference>
<keyword evidence="6" id="KW-0472">Membrane</keyword>
<dbReference type="InterPro" id="IPR041033">
    <property type="entry name" value="SpaA_PFL_dom_1"/>
</dbReference>
<evidence type="ECO:0000259" key="7">
    <source>
        <dbReference type="PROSITE" id="PS50847"/>
    </source>
</evidence>
<keyword evidence="2" id="KW-0134">Cell wall</keyword>
<accession>A0A558AS07</accession>
<sequence>MLTHHKITGGITNMSKLISRISMILALSLLITLIIPQGTTHATTNETSHLTNLVIRTITGDVEEKSSYEELNGEVPSDSTPISNITFSYWEVDASDYKNLIEGTHEDVSTLPNARYINKVTTVGGEVKIPGMKKGFYWFVEEESTIIEDSHAVPFGLALPFTKEDGSGYITDLHVYPKNELAATPTIDMNVGGSNTKSQSVDIGEDIEWNILSDVPKGIENYSDYIITNKIDSKMTLDENVIVNSYNGTELVMDTDYELSRVKNAEGKIESFAVTFTEEGRKKLGRIRNSLSTDPKLKITMKSKINENAPMDESFKNTTTLEFNNGHGTKDSVDVEQPPDVYTGGRKFVVQDGQENGIKDAEFKILNGSGDFLNDDYKWVANEDEARIFTSDQYGKFEVTGLADAPYKLRQIKTKSGHVLPAEDVTFTIEKGSHSGEQPIINREITMPMTGGTGTILFTVVGLALMVFALVLIGRRRKQAE</sequence>
<dbReference type="Pfam" id="PF17802">
    <property type="entry name" value="SpaA"/>
    <property type="match status" value="1"/>
</dbReference>
<keyword evidence="6" id="KW-1133">Transmembrane helix</keyword>
<dbReference type="OrthoDB" id="2056845at2"/>
<dbReference type="InterPro" id="IPR013783">
    <property type="entry name" value="Ig-like_fold"/>
</dbReference>
<evidence type="ECO:0000313" key="8">
    <source>
        <dbReference type="EMBL" id="TVT27051.1"/>
    </source>
</evidence>
<evidence type="ECO:0000256" key="6">
    <source>
        <dbReference type="SAM" id="Phobius"/>
    </source>
</evidence>
<organism evidence="8 9">
    <name type="scientific">Salinicoccus cyprini</name>
    <dbReference type="NCBI Taxonomy" id="2493691"/>
    <lineage>
        <taxon>Bacteria</taxon>
        <taxon>Bacillati</taxon>
        <taxon>Bacillota</taxon>
        <taxon>Bacilli</taxon>
        <taxon>Bacillales</taxon>
        <taxon>Staphylococcaceae</taxon>
        <taxon>Salinicoccus</taxon>
    </lineage>
</organism>
<evidence type="ECO:0000313" key="9">
    <source>
        <dbReference type="Proteomes" id="UP000315103"/>
    </source>
</evidence>
<dbReference type="PROSITE" id="PS50847">
    <property type="entry name" value="GRAM_POS_ANCHORING"/>
    <property type="match status" value="1"/>
</dbReference>
<evidence type="ECO:0000256" key="2">
    <source>
        <dbReference type="ARBA" id="ARBA00022512"/>
    </source>
</evidence>
<feature type="domain" description="Gram-positive cocci surface proteins LPxTG" evidence="7">
    <location>
        <begin position="447"/>
        <end position="481"/>
    </location>
</feature>
<dbReference type="Gene3D" id="2.60.40.740">
    <property type="match status" value="1"/>
</dbReference>
<dbReference type="NCBIfam" id="TIGR01167">
    <property type="entry name" value="LPXTG_anchor"/>
    <property type="match status" value="1"/>
</dbReference>
<keyword evidence="5" id="KW-0572">Peptidoglycan-anchor</keyword>
<dbReference type="NCBIfam" id="NF033902">
    <property type="entry name" value="iso_D2_wall_anc"/>
    <property type="match status" value="1"/>
</dbReference>
<keyword evidence="9" id="KW-1185">Reference proteome</keyword>
<dbReference type="InterPro" id="IPR026466">
    <property type="entry name" value="Fim_isopep_form_D2_dom"/>
</dbReference>
<dbReference type="InterPro" id="IPR048052">
    <property type="entry name" value="FM1-like"/>
</dbReference>
<evidence type="ECO:0000256" key="4">
    <source>
        <dbReference type="ARBA" id="ARBA00022729"/>
    </source>
</evidence>
<comment type="subcellular location">
    <subcellularLocation>
        <location evidence="1">Secreted</location>
        <location evidence="1">Cell wall</location>
        <topology evidence="1">Peptidoglycan-anchor</topology>
    </subcellularLocation>
</comment>
<feature type="transmembrane region" description="Helical" evidence="6">
    <location>
        <begin position="452"/>
        <end position="473"/>
    </location>
</feature>
<dbReference type="Proteomes" id="UP000315103">
    <property type="component" value="Unassembled WGS sequence"/>
</dbReference>
<evidence type="ECO:0000256" key="5">
    <source>
        <dbReference type="ARBA" id="ARBA00023088"/>
    </source>
</evidence>
<dbReference type="EMBL" id="VMSJ01000005">
    <property type="protein sequence ID" value="TVT27051.1"/>
    <property type="molecule type" value="Genomic_DNA"/>
</dbReference>
<dbReference type="AlphaFoldDB" id="A0A558AS07"/>
<dbReference type="NCBIfam" id="TIGR04226">
    <property type="entry name" value="RrgB_K2N_iso_D2"/>
    <property type="match status" value="1"/>
</dbReference>